<dbReference type="Gene3D" id="3.40.50.300">
    <property type="entry name" value="P-loop containing nucleotide triphosphate hydrolases"/>
    <property type="match status" value="2"/>
</dbReference>
<evidence type="ECO:0000256" key="1">
    <source>
        <dbReference type="ARBA" id="ARBA00022741"/>
    </source>
</evidence>
<dbReference type="SMART" id="SM00487">
    <property type="entry name" value="DEXDc"/>
    <property type="match status" value="1"/>
</dbReference>
<protein>
    <recommendedName>
        <fullName evidence="9">DEAD/DEAH box helicase</fullName>
    </recommendedName>
</protein>
<dbReference type="PANTHER" id="PTHR47961">
    <property type="entry name" value="DNA POLYMERASE THETA, PUTATIVE (AFU_ORTHOLOGUE AFUA_1G05260)-RELATED"/>
    <property type="match status" value="1"/>
</dbReference>
<name>A0A1Y1BXX0_9BURK</name>
<dbReference type="GO" id="GO:0004386">
    <property type="term" value="F:helicase activity"/>
    <property type="evidence" value="ECO:0007669"/>
    <property type="project" value="UniProtKB-KW"/>
</dbReference>
<dbReference type="GO" id="GO:0016787">
    <property type="term" value="F:hydrolase activity"/>
    <property type="evidence" value="ECO:0007669"/>
    <property type="project" value="UniProtKB-KW"/>
</dbReference>
<evidence type="ECO:0000256" key="3">
    <source>
        <dbReference type="ARBA" id="ARBA00022806"/>
    </source>
</evidence>
<keyword evidence="4" id="KW-0067">ATP-binding</keyword>
<evidence type="ECO:0008006" key="9">
    <source>
        <dbReference type="Google" id="ProtNLM"/>
    </source>
</evidence>
<dbReference type="SMART" id="SM00490">
    <property type="entry name" value="HELICc"/>
    <property type="match status" value="1"/>
</dbReference>
<dbReference type="GO" id="GO:0005524">
    <property type="term" value="F:ATP binding"/>
    <property type="evidence" value="ECO:0007669"/>
    <property type="project" value="UniProtKB-KW"/>
</dbReference>
<feature type="domain" description="Helicase C-terminal" evidence="6">
    <location>
        <begin position="366"/>
        <end position="560"/>
    </location>
</feature>
<dbReference type="InterPro" id="IPR014001">
    <property type="entry name" value="Helicase_ATP-bd"/>
</dbReference>
<dbReference type="PROSITE" id="PS51194">
    <property type="entry name" value="HELICASE_CTER"/>
    <property type="match status" value="1"/>
</dbReference>
<accession>A0A1Y1BXX0</accession>
<keyword evidence="3" id="KW-0347">Helicase</keyword>
<dbReference type="InterPro" id="IPR050474">
    <property type="entry name" value="Hel308_SKI2-like"/>
</dbReference>
<evidence type="ECO:0000259" key="6">
    <source>
        <dbReference type="PROSITE" id="PS51194"/>
    </source>
</evidence>
<dbReference type="InterPro" id="IPR003593">
    <property type="entry name" value="AAA+_ATPase"/>
</dbReference>
<proteinExistence type="predicted"/>
<dbReference type="InterPro" id="IPR001650">
    <property type="entry name" value="Helicase_C-like"/>
</dbReference>
<gene>
    <name evidence="7" type="ORF">BSFP_068690</name>
</gene>
<dbReference type="PANTHER" id="PTHR47961:SF6">
    <property type="entry name" value="DNA-DIRECTED DNA POLYMERASE"/>
    <property type="match status" value="1"/>
</dbReference>
<evidence type="ECO:0000256" key="2">
    <source>
        <dbReference type="ARBA" id="ARBA00022801"/>
    </source>
</evidence>
<evidence type="ECO:0000313" key="8">
    <source>
        <dbReference type="Proteomes" id="UP000218432"/>
    </source>
</evidence>
<dbReference type="SMART" id="SM00382">
    <property type="entry name" value="AAA"/>
    <property type="match status" value="1"/>
</dbReference>
<dbReference type="EMBL" id="AP018113">
    <property type="protein sequence ID" value="BAX63996.1"/>
    <property type="molecule type" value="Genomic_DNA"/>
</dbReference>
<dbReference type="GO" id="GO:0003676">
    <property type="term" value="F:nucleic acid binding"/>
    <property type="evidence" value="ECO:0007669"/>
    <property type="project" value="InterPro"/>
</dbReference>
<keyword evidence="1" id="KW-0547">Nucleotide-binding</keyword>
<dbReference type="Pfam" id="PF00270">
    <property type="entry name" value="DEAD"/>
    <property type="match status" value="1"/>
</dbReference>
<evidence type="ECO:0000256" key="4">
    <source>
        <dbReference type="ARBA" id="ARBA00022840"/>
    </source>
</evidence>
<dbReference type="AlphaFoldDB" id="A0A1Y1BXX0"/>
<sequence>MRFVSEFRLQLAREVAGHPDFKTAYQELQWHSLASLLGRKAKLDGEKSRKLVQSALIFAQSPDADLHIVAQDIAYCLAALKISAEAKAICAHILATLGNFPAGDFVSDAAAAVEFLPWQLAASETVRRDANSVVVRGETVLLTDFQMSVWRELHERQYVSVSAPTSSGKSFVIQTFLKDFISSSDRNLDVVYVVPSRSLIHEVQANMAQELPDVVVQSTPRAPIEHAVSQSRVFVFTQERLRTALEQEDFGLDVLIVDEAQQIGDGARGILLHSCLEEVIRRFPATQILLITPGAQSGAPIGRLLQLKGMTDLQTHLRPVRQNLIYADFEEARKGDYLSLSLQQREGGRLHIGRLTANACHSDFERLVETVRLVRDRGQSLVYASSKVPAETTAIALAELAETTDEPDRRLGELAAFIRRHVHPDFVLADCVERGVGFHYGNMPTNITKALEDYFSNGLLNTLVCTSTLLQGVNLPARNIFICNPYKGQGVPMSVDDFWNLAGRAGRLQKDTHGNVFLVSYDKWKSKPADEEPAKNVIPALSKALTIDRRPVVNYAENPEHTSGNKKTAFAESVFSRLLVDAKSGVLMETIEHAAPDVAHGAVARLINAVERYVDEVTLPVSLLKRHGMISPVRQQQMFNVLRAAVADGRKDELIPLHPMGGGEARERLEFILHHIHKYFEGRDNKAHRFYGWFSLSWMEGKSLRDIIEYQLKHAREKAQKNGQRREVPAGDIIKYVLHEIEETLRFKYVKFLSCYLDLLRHALLVEGEDEIEFLPIPLFLELGACSKTMVSCMDLGLSRIAAREVMDLLKSKELNAVVVRRRLSQMPSRAREELSPLVVREIQRLKLWQR</sequence>
<evidence type="ECO:0000313" key="7">
    <source>
        <dbReference type="EMBL" id="BAX63996.1"/>
    </source>
</evidence>
<reference evidence="7 8" key="1">
    <citation type="journal article" date="2017" name="Genome Announc.">
        <title>Complete Genome Sequence of Burkholderia stabilis FERMP-21014.</title>
        <authorList>
            <person name="Konishi K."/>
            <person name="Kumagai T."/>
            <person name="Sakasegawa S."/>
            <person name="Tamura T."/>
        </authorList>
    </citation>
    <scope>NUCLEOTIDE SEQUENCE [LARGE SCALE GENOMIC DNA]</scope>
    <source>
        <strain evidence="7 8">FERMP-21014</strain>
    </source>
</reference>
<dbReference type="SUPFAM" id="SSF52540">
    <property type="entry name" value="P-loop containing nucleoside triphosphate hydrolases"/>
    <property type="match status" value="2"/>
</dbReference>
<feature type="domain" description="Helicase ATP-binding" evidence="5">
    <location>
        <begin position="150"/>
        <end position="313"/>
    </location>
</feature>
<dbReference type="Proteomes" id="UP000218432">
    <property type="component" value="Chromosome 3"/>
</dbReference>
<dbReference type="PROSITE" id="PS51192">
    <property type="entry name" value="HELICASE_ATP_BIND_1"/>
    <property type="match status" value="1"/>
</dbReference>
<evidence type="ECO:0000259" key="5">
    <source>
        <dbReference type="PROSITE" id="PS51192"/>
    </source>
</evidence>
<organism evidence="7 8">
    <name type="scientific">Burkholderia stabilis</name>
    <dbReference type="NCBI Taxonomy" id="95485"/>
    <lineage>
        <taxon>Bacteria</taxon>
        <taxon>Pseudomonadati</taxon>
        <taxon>Pseudomonadota</taxon>
        <taxon>Betaproteobacteria</taxon>
        <taxon>Burkholderiales</taxon>
        <taxon>Burkholderiaceae</taxon>
        <taxon>Burkholderia</taxon>
        <taxon>Burkholderia cepacia complex</taxon>
    </lineage>
</organism>
<dbReference type="InterPro" id="IPR011545">
    <property type="entry name" value="DEAD/DEAH_box_helicase_dom"/>
</dbReference>
<dbReference type="InterPro" id="IPR027417">
    <property type="entry name" value="P-loop_NTPase"/>
</dbReference>
<keyword evidence="2" id="KW-0378">Hydrolase</keyword>